<dbReference type="PANTHER" id="PTHR28208:SF1">
    <property type="entry name" value="FILAMENT ORGANIZATION PROTEIN APP1-LIKE, PUTATIVE (AFU_ORTHOLOGUE AFUA_1G06650)-RELATED"/>
    <property type="match status" value="1"/>
</dbReference>
<evidence type="ECO:0000259" key="2">
    <source>
        <dbReference type="Pfam" id="PF09949"/>
    </source>
</evidence>
<protein>
    <recommendedName>
        <fullName evidence="2">Phosphatidate phosphatase APP1 catalytic domain-containing protein</fullName>
    </recommendedName>
</protein>
<sequence>MTSYLKKYATAIISAKHYVAQWSTDHLYADQVLIVPFPTLAMYDSEKKIWSIHIKAWLYVPFQGKNLKSYLPSLPSFLRGKTDETKKEDEVIDEDNKKVDTEKKQTAAIAIKENNKVKEQESLDEDDNEDDENYEDALEDEFNESNENPGRLGLFFVGNSVKVATKSIINGVEHLLQPSDESGFIEQQLDLSVGDIEKLGTKIHPDSDDKKFEYEIELNESKTDESSPNCKPFKCTIYVLASHGVSIISDIDDTIKVSNVLKTRSLLKHTFYSYFKPVDGMSELYQKWSEQKCQFHYVSASPWQLYPALRCFLEKYKYPMGTMNLRKFAWSLKFLKAPDEYKIETITPIIHAYPERKYILVGDSGELDPEIYSKLYSTFPQNIAHIFIRDICRTPECLLTCHERYIKTFENVPHERYTIFKDPKEIETSIEKLIST</sequence>
<evidence type="ECO:0000313" key="3">
    <source>
        <dbReference type="EMBL" id="CAF1063814.1"/>
    </source>
</evidence>
<proteinExistence type="predicted"/>
<dbReference type="EMBL" id="CAJNOM010000166">
    <property type="protein sequence ID" value="CAF1169439.1"/>
    <property type="molecule type" value="Genomic_DNA"/>
</dbReference>
<dbReference type="InterPro" id="IPR019236">
    <property type="entry name" value="APP1_cat"/>
</dbReference>
<dbReference type="Proteomes" id="UP000663832">
    <property type="component" value="Unassembled WGS sequence"/>
</dbReference>
<organism evidence="4 5">
    <name type="scientific">Adineta steineri</name>
    <dbReference type="NCBI Taxonomy" id="433720"/>
    <lineage>
        <taxon>Eukaryota</taxon>
        <taxon>Metazoa</taxon>
        <taxon>Spiralia</taxon>
        <taxon>Gnathifera</taxon>
        <taxon>Rotifera</taxon>
        <taxon>Eurotatoria</taxon>
        <taxon>Bdelloidea</taxon>
        <taxon>Adinetida</taxon>
        <taxon>Adinetidae</taxon>
        <taxon>Adineta</taxon>
    </lineage>
</organism>
<evidence type="ECO:0000313" key="5">
    <source>
        <dbReference type="Proteomes" id="UP000663832"/>
    </source>
</evidence>
<dbReference type="AlphaFoldDB" id="A0A814U3K6"/>
<feature type="domain" description="Phosphatidate phosphatase APP1 catalytic" evidence="2">
    <location>
        <begin position="245"/>
        <end position="390"/>
    </location>
</feature>
<gene>
    <name evidence="3" type="ORF">BJG266_LOCUS19317</name>
    <name evidence="4" type="ORF">QVE165_LOCUS24033</name>
</gene>
<dbReference type="PANTHER" id="PTHR28208">
    <property type="entry name" value="PHOSPHATIDATE PHOSPHATASE APP1"/>
    <property type="match status" value="1"/>
</dbReference>
<comment type="caution">
    <text evidence="4">The sequence shown here is derived from an EMBL/GenBank/DDBJ whole genome shotgun (WGS) entry which is preliminary data.</text>
</comment>
<dbReference type="OrthoDB" id="2117591at2759"/>
<dbReference type="Proteomes" id="UP000663877">
    <property type="component" value="Unassembled WGS sequence"/>
</dbReference>
<evidence type="ECO:0000256" key="1">
    <source>
        <dbReference type="SAM" id="MobiDB-lite"/>
    </source>
</evidence>
<dbReference type="InterPro" id="IPR052935">
    <property type="entry name" value="Mg2+_PAP"/>
</dbReference>
<evidence type="ECO:0000313" key="4">
    <source>
        <dbReference type="EMBL" id="CAF1169439.1"/>
    </source>
</evidence>
<reference evidence="4" key="1">
    <citation type="submission" date="2021-02" db="EMBL/GenBank/DDBJ databases">
        <authorList>
            <person name="Nowell W R."/>
        </authorList>
    </citation>
    <scope>NUCLEOTIDE SEQUENCE</scope>
</reference>
<name>A0A814U3K6_9BILA</name>
<dbReference type="GO" id="GO:0008195">
    <property type="term" value="F:phosphatidate phosphatase activity"/>
    <property type="evidence" value="ECO:0007669"/>
    <property type="project" value="InterPro"/>
</dbReference>
<accession>A0A814U3K6</accession>
<dbReference type="EMBL" id="CAJNOI010000103">
    <property type="protein sequence ID" value="CAF1063814.1"/>
    <property type="molecule type" value="Genomic_DNA"/>
</dbReference>
<dbReference type="Pfam" id="PF09949">
    <property type="entry name" value="APP1_cat"/>
    <property type="match status" value="1"/>
</dbReference>
<feature type="region of interest" description="Disordered" evidence="1">
    <location>
        <begin position="111"/>
        <end position="144"/>
    </location>
</feature>
<feature type="compositionally biased region" description="Acidic residues" evidence="1">
    <location>
        <begin position="122"/>
        <end position="144"/>
    </location>
</feature>
<keyword evidence="5" id="KW-1185">Reference proteome</keyword>